<comment type="caution">
    <text evidence="1">The sequence shown here is derived from an EMBL/GenBank/DDBJ whole genome shotgun (WGS) entry which is preliminary data.</text>
</comment>
<accession>A0ACB9F403</accession>
<dbReference type="Proteomes" id="UP001055811">
    <property type="component" value="Linkage Group LG03"/>
</dbReference>
<dbReference type="EMBL" id="CM042011">
    <property type="protein sequence ID" value="KAI3765628.1"/>
    <property type="molecule type" value="Genomic_DNA"/>
</dbReference>
<reference evidence="1 2" key="2">
    <citation type="journal article" date="2022" name="Mol. Ecol. Resour.">
        <title>The genomes of chicory, endive, great burdock and yacon provide insights into Asteraceae paleo-polyploidization history and plant inulin production.</title>
        <authorList>
            <person name="Fan W."/>
            <person name="Wang S."/>
            <person name="Wang H."/>
            <person name="Wang A."/>
            <person name="Jiang F."/>
            <person name="Liu H."/>
            <person name="Zhao H."/>
            <person name="Xu D."/>
            <person name="Zhang Y."/>
        </authorList>
    </citation>
    <scope>NUCLEOTIDE SEQUENCE [LARGE SCALE GENOMIC DNA]</scope>
    <source>
        <strain evidence="2">cv. Punajuju</strain>
        <tissue evidence="1">Leaves</tissue>
    </source>
</reference>
<evidence type="ECO:0000313" key="1">
    <source>
        <dbReference type="EMBL" id="KAI3765628.1"/>
    </source>
</evidence>
<keyword evidence="2" id="KW-1185">Reference proteome</keyword>
<reference evidence="2" key="1">
    <citation type="journal article" date="2022" name="Mol. Ecol. Resour.">
        <title>The genomes of chicory, endive, great burdock and yacon provide insights into Asteraceae palaeo-polyploidization history and plant inulin production.</title>
        <authorList>
            <person name="Fan W."/>
            <person name="Wang S."/>
            <person name="Wang H."/>
            <person name="Wang A."/>
            <person name="Jiang F."/>
            <person name="Liu H."/>
            <person name="Zhao H."/>
            <person name="Xu D."/>
            <person name="Zhang Y."/>
        </authorList>
    </citation>
    <scope>NUCLEOTIDE SEQUENCE [LARGE SCALE GENOMIC DNA]</scope>
    <source>
        <strain evidence="2">cv. Punajuju</strain>
    </source>
</reference>
<sequence length="138" mass="15084">MNSLHKILITLLILLTLAINLSATPIKDDDEDVIPTYGSLRGASRFLAQQSRGLQQCNKNPRLCRVKGSPGPDCCKKQCVNVKTDKQNCGLCGKKCKHQEICCKGKCVNLMADKHNCGGCNNKCKRGNSCVYGMCSYA</sequence>
<protein>
    <submittedName>
        <fullName evidence="1">Uncharacterized protein</fullName>
    </submittedName>
</protein>
<evidence type="ECO:0000313" key="2">
    <source>
        <dbReference type="Proteomes" id="UP001055811"/>
    </source>
</evidence>
<proteinExistence type="predicted"/>
<name>A0ACB9F403_CICIN</name>
<gene>
    <name evidence="1" type="ORF">L2E82_15668</name>
</gene>
<organism evidence="1 2">
    <name type="scientific">Cichorium intybus</name>
    <name type="common">Chicory</name>
    <dbReference type="NCBI Taxonomy" id="13427"/>
    <lineage>
        <taxon>Eukaryota</taxon>
        <taxon>Viridiplantae</taxon>
        <taxon>Streptophyta</taxon>
        <taxon>Embryophyta</taxon>
        <taxon>Tracheophyta</taxon>
        <taxon>Spermatophyta</taxon>
        <taxon>Magnoliopsida</taxon>
        <taxon>eudicotyledons</taxon>
        <taxon>Gunneridae</taxon>
        <taxon>Pentapetalae</taxon>
        <taxon>asterids</taxon>
        <taxon>campanulids</taxon>
        <taxon>Asterales</taxon>
        <taxon>Asteraceae</taxon>
        <taxon>Cichorioideae</taxon>
        <taxon>Cichorieae</taxon>
        <taxon>Cichoriinae</taxon>
        <taxon>Cichorium</taxon>
    </lineage>
</organism>